<dbReference type="OrthoDB" id="8450424at2"/>
<comment type="caution">
    <text evidence="2">The sequence shown here is derived from an EMBL/GenBank/DDBJ whole genome shotgun (WGS) entry which is preliminary data.</text>
</comment>
<protein>
    <recommendedName>
        <fullName evidence="4">Secreted protein</fullName>
    </recommendedName>
</protein>
<sequence length="197" mass="21820">MNILRRNLLLGASSVAAGALLPSLPLPIPAAAETPSLLAYVVGTPGEYDWQTFFARSAEEAFAEWVADQGYDEEYDPTFDPDFVTRVPIWDGRNPNSICPADWFEANLGHCCERCGCETHPDCGGQVVEGEVVCEECLTLADRVEINPNDVVEDLGNRIACDGADKVRVRLEHRKEWEDLPPELWDRAIAFAAEEII</sequence>
<evidence type="ECO:0000313" key="2">
    <source>
        <dbReference type="EMBL" id="PWJ81570.1"/>
    </source>
</evidence>
<dbReference type="InterPro" id="IPR006311">
    <property type="entry name" value="TAT_signal"/>
</dbReference>
<organism evidence="2 3">
    <name type="scientific">Pseudaminobacter salicylatoxidans</name>
    <dbReference type="NCBI Taxonomy" id="93369"/>
    <lineage>
        <taxon>Bacteria</taxon>
        <taxon>Pseudomonadati</taxon>
        <taxon>Pseudomonadota</taxon>
        <taxon>Alphaproteobacteria</taxon>
        <taxon>Hyphomicrobiales</taxon>
        <taxon>Phyllobacteriaceae</taxon>
        <taxon>Pseudaminobacter</taxon>
    </lineage>
</organism>
<keyword evidence="3" id="KW-1185">Reference proteome</keyword>
<dbReference type="AlphaFoldDB" id="A0A316C0N8"/>
<evidence type="ECO:0000256" key="1">
    <source>
        <dbReference type="SAM" id="SignalP"/>
    </source>
</evidence>
<keyword evidence="1" id="KW-0732">Signal</keyword>
<evidence type="ECO:0008006" key="4">
    <source>
        <dbReference type="Google" id="ProtNLM"/>
    </source>
</evidence>
<dbReference type="PROSITE" id="PS51318">
    <property type="entry name" value="TAT"/>
    <property type="match status" value="1"/>
</dbReference>
<feature type="chain" id="PRO_5016303155" description="Secreted protein" evidence="1">
    <location>
        <begin position="33"/>
        <end position="197"/>
    </location>
</feature>
<name>A0A316C0N8_PSESE</name>
<proteinExistence type="predicted"/>
<evidence type="ECO:0000313" key="3">
    <source>
        <dbReference type="Proteomes" id="UP000245396"/>
    </source>
</evidence>
<reference evidence="2 3" key="1">
    <citation type="submission" date="2018-05" db="EMBL/GenBank/DDBJ databases">
        <title>Genomic Encyclopedia of Type Strains, Phase IV (KMG-IV): sequencing the most valuable type-strain genomes for metagenomic binning, comparative biology and taxonomic classification.</title>
        <authorList>
            <person name="Goeker M."/>
        </authorList>
    </citation>
    <scope>NUCLEOTIDE SEQUENCE [LARGE SCALE GENOMIC DNA]</scope>
    <source>
        <strain evidence="2 3">DSM 6986</strain>
    </source>
</reference>
<gene>
    <name evidence="2" type="ORF">C7441_110102</name>
</gene>
<accession>A0A316C0N8</accession>
<dbReference type="EMBL" id="QGGG01000010">
    <property type="protein sequence ID" value="PWJ81570.1"/>
    <property type="molecule type" value="Genomic_DNA"/>
</dbReference>
<dbReference type="Proteomes" id="UP000245396">
    <property type="component" value="Unassembled WGS sequence"/>
</dbReference>
<dbReference type="RefSeq" id="WP_146201495.1">
    <property type="nucleotide sequence ID" value="NZ_QGGG01000010.1"/>
</dbReference>
<feature type="signal peptide" evidence="1">
    <location>
        <begin position="1"/>
        <end position="32"/>
    </location>
</feature>